<dbReference type="Pfam" id="PF01327">
    <property type="entry name" value="Pep_deformylase"/>
    <property type="match status" value="1"/>
</dbReference>
<feature type="region of interest" description="Disordered" evidence="2">
    <location>
        <begin position="84"/>
        <end position="130"/>
    </location>
</feature>
<evidence type="ECO:0000256" key="1">
    <source>
        <dbReference type="ARBA" id="ARBA00010759"/>
    </source>
</evidence>
<dbReference type="NCBIfam" id="NF006743">
    <property type="entry name" value="PRK09270.1-2"/>
    <property type="match status" value="1"/>
</dbReference>
<evidence type="ECO:0000313" key="4">
    <source>
        <dbReference type="Proteomes" id="UP000217676"/>
    </source>
</evidence>
<keyword evidence="3" id="KW-0808">Transferase</keyword>
<dbReference type="Proteomes" id="UP000217676">
    <property type="component" value="Chromosome"/>
</dbReference>
<dbReference type="KEGG" id="slau:SLA_5962"/>
<dbReference type="PRINTS" id="PR01576">
    <property type="entry name" value="PDEFORMYLASE"/>
</dbReference>
<comment type="similarity">
    <text evidence="1">Belongs to the polypeptide deformylase family.</text>
</comment>
<dbReference type="GO" id="GO:0042586">
    <property type="term" value="F:peptide deformylase activity"/>
    <property type="evidence" value="ECO:0007669"/>
    <property type="project" value="InterPro"/>
</dbReference>
<evidence type="ECO:0000313" key="3">
    <source>
        <dbReference type="EMBL" id="BAU86831.1"/>
    </source>
</evidence>
<dbReference type="SUPFAM" id="SSF56420">
    <property type="entry name" value="Peptide deformylase"/>
    <property type="match status" value="1"/>
</dbReference>
<dbReference type="GO" id="GO:0004594">
    <property type="term" value="F:pantothenate kinase activity"/>
    <property type="evidence" value="ECO:0007669"/>
    <property type="project" value="UniProtKB-EC"/>
</dbReference>
<dbReference type="Gene3D" id="3.90.45.10">
    <property type="entry name" value="Peptide deformylase"/>
    <property type="match status" value="1"/>
</dbReference>
<keyword evidence="3" id="KW-0418">Kinase</keyword>
<dbReference type="AlphaFoldDB" id="A0A160P724"/>
<dbReference type="EC" id="2.7.1.33" evidence="3"/>
<dbReference type="InterPro" id="IPR036821">
    <property type="entry name" value="Peptide_deformylase_sf"/>
</dbReference>
<organism evidence="3 4">
    <name type="scientific">Streptomyces laurentii</name>
    <dbReference type="NCBI Taxonomy" id="39478"/>
    <lineage>
        <taxon>Bacteria</taxon>
        <taxon>Bacillati</taxon>
        <taxon>Actinomycetota</taxon>
        <taxon>Actinomycetes</taxon>
        <taxon>Kitasatosporales</taxon>
        <taxon>Streptomycetaceae</taxon>
        <taxon>Streptomyces</taxon>
    </lineage>
</organism>
<sequence length="338" mass="36375">MIDDMFLTVYVAEGAGLAANQADVDLRLFVRDCDDDGAWHVGHILNPVVDEPVSSRRLQDAGEGCLSVPGPRHDLGREDHTVVRGYDKDANPPSPRRRRVPRPETRAARMSPWAAGRTAGRGSPGATMAPMDVDGLAPLVERARGLARDGRRLVLGIAGPPGAGKSTLAAELVARLDGAAVLVPMDGFHLAQAELERLGRAGRKGAPDTFDIAGYTALLTRLRAAEPGVTVYAPAFDRDLEEPVAGAIPVPPDIPLVITEGNYLLHDEGPWAAVLPLLDEAWYTDLDDRTRVARLVARHIRFGKTPAHAERWVAGSDEANARLVARGRARARLVVHMT</sequence>
<dbReference type="Gene3D" id="3.40.50.300">
    <property type="entry name" value="P-loop containing nucleotide triphosphate hydrolases"/>
    <property type="match status" value="2"/>
</dbReference>
<gene>
    <name evidence="3" type="ORF">SLA_5962</name>
</gene>
<proteinExistence type="inferred from homology"/>
<dbReference type="PANTHER" id="PTHR10285">
    <property type="entry name" value="URIDINE KINASE"/>
    <property type="match status" value="1"/>
</dbReference>
<dbReference type="InterPro" id="IPR027417">
    <property type="entry name" value="P-loop_NTPase"/>
</dbReference>
<evidence type="ECO:0000256" key="2">
    <source>
        <dbReference type="SAM" id="MobiDB-lite"/>
    </source>
</evidence>
<accession>A0A160P724</accession>
<keyword evidence="4" id="KW-1185">Reference proteome</keyword>
<protein>
    <submittedName>
        <fullName evidence="3">Pantothenate kinase</fullName>
        <ecNumber evidence="3">2.7.1.33</ecNumber>
    </submittedName>
</protein>
<dbReference type="SUPFAM" id="SSF52540">
    <property type="entry name" value="P-loop containing nucleoside triphosphate hydrolases"/>
    <property type="match status" value="1"/>
</dbReference>
<name>A0A160P724_STRLU</name>
<reference evidence="3 4" key="1">
    <citation type="journal article" date="2016" name="Genome Announc.">
        <title>Complete Genome Sequence of Thiostrepton-Producing Streptomyces laurentii ATCC 31255.</title>
        <authorList>
            <person name="Doi K."/>
            <person name="Fujino Y."/>
            <person name="Nagayoshi Y."/>
            <person name="Ohshima T."/>
            <person name="Ogata S."/>
        </authorList>
    </citation>
    <scope>NUCLEOTIDE SEQUENCE [LARGE SCALE GENOMIC DNA]</scope>
    <source>
        <strain evidence="3 4">ATCC 31255</strain>
    </source>
</reference>
<dbReference type="EMBL" id="AP017424">
    <property type="protein sequence ID" value="BAU86831.1"/>
    <property type="molecule type" value="Genomic_DNA"/>
</dbReference>
<dbReference type="InterPro" id="IPR023635">
    <property type="entry name" value="Peptide_deformylase"/>
</dbReference>